<dbReference type="PRINTS" id="PR00035">
    <property type="entry name" value="HTHGNTR"/>
</dbReference>
<evidence type="ECO:0000313" key="5">
    <source>
        <dbReference type="EMBL" id="MCT8991557.1"/>
    </source>
</evidence>
<organism evidence="5 6">
    <name type="scientific">Chelativorans petroleitrophicus</name>
    <dbReference type="NCBI Taxonomy" id="2975484"/>
    <lineage>
        <taxon>Bacteria</taxon>
        <taxon>Pseudomonadati</taxon>
        <taxon>Pseudomonadota</taxon>
        <taxon>Alphaproteobacteria</taxon>
        <taxon>Hyphomicrobiales</taxon>
        <taxon>Phyllobacteriaceae</taxon>
        <taxon>Chelativorans</taxon>
    </lineage>
</organism>
<dbReference type="AlphaFoldDB" id="A0A9X2X905"/>
<proteinExistence type="predicted"/>
<keyword evidence="6" id="KW-1185">Reference proteome</keyword>
<comment type="caution">
    <text evidence="5">The sequence shown here is derived from an EMBL/GenBank/DDBJ whole genome shotgun (WGS) entry which is preliminary data.</text>
</comment>
<dbReference type="Pfam" id="PF07702">
    <property type="entry name" value="UTRA"/>
    <property type="match status" value="1"/>
</dbReference>
<dbReference type="SMART" id="SM00345">
    <property type="entry name" value="HTH_GNTR"/>
    <property type="match status" value="1"/>
</dbReference>
<dbReference type="Proteomes" id="UP001149009">
    <property type="component" value="Unassembled WGS sequence"/>
</dbReference>
<dbReference type="GO" id="GO:0003700">
    <property type="term" value="F:DNA-binding transcription factor activity"/>
    <property type="evidence" value="ECO:0007669"/>
    <property type="project" value="InterPro"/>
</dbReference>
<dbReference type="Pfam" id="PF00392">
    <property type="entry name" value="GntR"/>
    <property type="match status" value="1"/>
</dbReference>
<dbReference type="RefSeq" id="WP_261516482.1">
    <property type="nucleotide sequence ID" value="NZ_JAODNV010000016.1"/>
</dbReference>
<dbReference type="PANTHER" id="PTHR44846:SF17">
    <property type="entry name" value="GNTR-FAMILY TRANSCRIPTIONAL REGULATOR"/>
    <property type="match status" value="1"/>
</dbReference>
<feature type="domain" description="HTH gntR-type" evidence="4">
    <location>
        <begin position="6"/>
        <end position="74"/>
    </location>
</feature>
<evidence type="ECO:0000313" key="6">
    <source>
        <dbReference type="Proteomes" id="UP001149009"/>
    </source>
</evidence>
<evidence type="ECO:0000256" key="3">
    <source>
        <dbReference type="ARBA" id="ARBA00023163"/>
    </source>
</evidence>
<dbReference type="PANTHER" id="PTHR44846">
    <property type="entry name" value="MANNOSYL-D-GLYCERATE TRANSPORT/METABOLISM SYSTEM REPRESSOR MNGR-RELATED"/>
    <property type="match status" value="1"/>
</dbReference>
<keyword evidence="2" id="KW-0238">DNA-binding</keyword>
<dbReference type="GO" id="GO:0045892">
    <property type="term" value="P:negative regulation of DNA-templated transcription"/>
    <property type="evidence" value="ECO:0007669"/>
    <property type="project" value="TreeGrafter"/>
</dbReference>
<dbReference type="Gene3D" id="1.10.10.10">
    <property type="entry name" value="Winged helix-like DNA-binding domain superfamily/Winged helix DNA-binding domain"/>
    <property type="match status" value="1"/>
</dbReference>
<protein>
    <submittedName>
        <fullName evidence="5">GntR family transcriptional regulator</fullName>
    </submittedName>
</protein>
<gene>
    <name evidence="5" type="ORF">NYR54_14850</name>
</gene>
<evidence type="ECO:0000256" key="1">
    <source>
        <dbReference type="ARBA" id="ARBA00023015"/>
    </source>
</evidence>
<dbReference type="SMART" id="SM00866">
    <property type="entry name" value="UTRA"/>
    <property type="match status" value="1"/>
</dbReference>
<reference evidence="5" key="1">
    <citation type="submission" date="2022-08" db="EMBL/GenBank/DDBJ databases">
        <title>Chelativorans sichuanense sp. nov., a paraffin oil-degrading bacterium isolated from a mixture of oil-based drill cuttings and paddy soil.</title>
        <authorList>
            <person name="Yu J."/>
            <person name="Liu H."/>
            <person name="Chen Q."/>
        </authorList>
    </citation>
    <scope>NUCLEOTIDE SEQUENCE</scope>
    <source>
        <strain evidence="5">SCAU 2101</strain>
    </source>
</reference>
<dbReference type="InterPro" id="IPR000524">
    <property type="entry name" value="Tscrpt_reg_HTH_GntR"/>
</dbReference>
<dbReference type="SUPFAM" id="SSF46785">
    <property type="entry name" value="Winged helix' DNA-binding domain"/>
    <property type="match status" value="1"/>
</dbReference>
<dbReference type="SUPFAM" id="SSF64288">
    <property type="entry name" value="Chorismate lyase-like"/>
    <property type="match status" value="1"/>
</dbReference>
<dbReference type="InterPro" id="IPR011663">
    <property type="entry name" value="UTRA"/>
</dbReference>
<dbReference type="GO" id="GO:0003677">
    <property type="term" value="F:DNA binding"/>
    <property type="evidence" value="ECO:0007669"/>
    <property type="project" value="UniProtKB-KW"/>
</dbReference>
<evidence type="ECO:0000259" key="4">
    <source>
        <dbReference type="PROSITE" id="PS50949"/>
    </source>
</evidence>
<accession>A0A9X2X905</accession>
<keyword evidence="3" id="KW-0804">Transcription</keyword>
<dbReference type="PROSITE" id="PS50949">
    <property type="entry name" value="HTH_GNTR"/>
    <property type="match status" value="1"/>
</dbReference>
<evidence type="ECO:0000256" key="2">
    <source>
        <dbReference type="ARBA" id="ARBA00023125"/>
    </source>
</evidence>
<dbReference type="InterPro" id="IPR050679">
    <property type="entry name" value="Bact_HTH_transcr_reg"/>
</dbReference>
<dbReference type="InterPro" id="IPR028978">
    <property type="entry name" value="Chorismate_lyase_/UTRA_dom_sf"/>
</dbReference>
<dbReference type="EMBL" id="JAODNV010000016">
    <property type="protein sequence ID" value="MCT8991557.1"/>
    <property type="molecule type" value="Genomic_DNA"/>
</dbReference>
<dbReference type="InterPro" id="IPR036390">
    <property type="entry name" value="WH_DNA-bd_sf"/>
</dbReference>
<keyword evidence="1" id="KW-0805">Transcription regulation</keyword>
<name>A0A9X2X905_9HYPH</name>
<dbReference type="CDD" id="cd07377">
    <property type="entry name" value="WHTH_GntR"/>
    <property type="match status" value="1"/>
</dbReference>
<dbReference type="Gene3D" id="3.40.1410.10">
    <property type="entry name" value="Chorismate lyase-like"/>
    <property type="match status" value="1"/>
</dbReference>
<sequence length="246" mass="27405">MAYGRTALFRQLAQALVEAIENGTIAVGDLLPTEAELCRRYNVSRHTVREALSDLRSRGLIESKQGVGSVVVRQHSRSAYIETYSSVEELTRFAQGTPIRTHAVDDVMADDDLAARLRSRPGLAWLRILGVRLDRRDASVPVGHVEVYLDAAYAGIREQAWALETSVMEAVEKRYGLAVGRIEQEIAVELLTAEQAAALQAEPGSPALVIRRWYFADNGRNFEIAFSRYPMGRFAYRNVLLRTAAI</sequence>
<dbReference type="InterPro" id="IPR036388">
    <property type="entry name" value="WH-like_DNA-bd_sf"/>
</dbReference>